<dbReference type="EMBL" id="JH687407">
    <property type="protein sequence ID" value="EIM79197.1"/>
    <property type="molecule type" value="Genomic_DNA"/>
</dbReference>
<protein>
    <submittedName>
        <fullName evidence="1">Uncharacterized protein</fullName>
    </submittedName>
</protein>
<gene>
    <name evidence="1" type="ORF">STEHIDRAFT_163864</name>
</gene>
<evidence type="ECO:0000313" key="2">
    <source>
        <dbReference type="Proteomes" id="UP000053927"/>
    </source>
</evidence>
<evidence type="ECO:0000313" key="1">
    <source>
        <dbReference type="EMBL" id="EIM79197.1"/>
    </source>
</evidence>
<dbReference type="AlphaFoldDB" id="R7RXW2"/>
<dbReference type="GeneID" id="18802459"/>
<sequence>MGSNEQHEYGLSSPVNTWRETTYTSSIASTDSEVSFTLSTPLLKTRFALAYSGFVSQVLHTTATNGHD</sequence>
<dbReference type="KEGG" id="shs:STEHIDRAFT_163864"/>
<accession>R7RXW2</accession>
<keyword evidence="2" id="KW-1185">Reference proteome</keyword>
<reference evidence="2" key="1">
    <citation type="journal article" date="2012" name="Science">
        <title>The Paleozoic origin of enzymatic lignin decomposition reconstructed from 31 fungal genomes.</title>
        <authorList>
            <person name="Floudas D."/>
            <person name="Binder M."/>
            <person name="Riley R."/>
            <person name="Barry K."/>
            <person name="Blanchette R.A."/>
            <person name="Henrissat B."/>
            <person name="Martinez A.T."/>
            <person name="Otillar R."/>
            <person name="Spatafora J.W."/>
            <person name="Yadav J.S."/>
            <person name="Aerts A."/>
            <person name="Benoit I."/>
            <person name="Boyd A."/>
            <person name="Carlson A."/>
            <person name="Copeland A."/>
            <person name="Coutinho P.M."/>
            <person name="de Vries R.P."/>
            <person name="Ferreira P."/>
            <person name="Findley K."/>
            <person name="Foster B."/>
            <person name="Gaskell J."/>
            <person name="Glotzer D."/>
            <person name="Gorecki P."/>
            <person name="Heitman J."/>
            <person name="Hesse C."/>
            <person name="Hori C."/>
            <person name="Igarashi K."/>
            <person name="Jurgens J.A."/>
            <person name="Kallen N."/>
            <person name="Kersten P."/>
            <person name="Kohler A."/>
            <person name="Kuees U."/>
            <person name="Kumar T.K.A."/>
            <person name="Kuo A."/>
            <person name="LaButti K."/>
            <person name="Larrondo L.F."/>
            <person name="Lindquist E."/>
            <person name="Ling A."/>
            <person name="Lombard V."/>
            <person name="Lucas S."/>
            <person name="Lundell T."/>
            <person name="Martin R."/>
            <person name="McLaughlin D.J."/>
            <person name="Morgenstern I."/>
            <person name="Morin E."/>
            <person name="Murat C."/>
            <person name="Nagy L.G."/>
            <person name="Nolan M."/>
            <person name="Ohm R.A."/>
            <person name="Patyshakuliyeva A."/>
            <person name="Rokas A."/>
            <person name="Ruiz-Duenas F.J."/>
            <person name="Sabat G."/>
            <person name="Salamov A."/>
            <person name="Samejima M."/>
            <person name="Schmutz J."/>
            <person name="Slot J.C."/>
            <person name="St John F."/>
            <person name="Stenlid J."/>
            <person name="Sun H."/>
            <person name="Sun S."/>
            <person name="Syed K."/>
            <person name="Tsang A."/>
            <person name="Wiebenga A."/>
            <person name="Young D."/>
            <person name="Pisabarro A."/>
            <person name="Eastwood D.C."/>
            <person name="Martin F."/>
            <person name="Cullen D."/>
            <person name="Grigoriev I.V."/>
            <person name="Hibbett D.S."/>
        </authorList>
    </citation>
    <scope>NUCLEOTIDE SEQUENCE [LARGE SCALE GENOMIC DNA]</scope>
    <source>
        <strain evidence="2">FP-91666</strain>
    </source>
</reference>
<dbReference type="Proteomes" id="UP000053927">
    <property type="component" value="Unassembled WGS sequence"/>
</dbReference>
<proteinExistence type="predicted"/>
<name>R7RXW2_STEHR</name>
<organism evidence="1 2">
    <name type="scientific">Stereum hirsutum (strain FP-91666)</name>
    <name type="common">White-rot fungus</name>
    <dbReference type="NCBI Taxonomy" id="721885"/>
    <lineage>
        <taxon>Eukaryota</taxon>
        <taxon>Fungi</taxon>
        <taxon>Dikarya</taxon>
        <taxon>Basidiomycota</taxon>
        <taxon>Agaricomycotina</taxon>
        <taxon>Agaricomycetes</taxon>
        <taxon>Russulales</taxon>
        <taxon>Stereaceae</taxon>
        <taxon>Stereum</taxon>
    </lineage>
</organism>
<dbReference type="RefSeq" id="XP_007311657.1">
    <property type="nucleotide sequence ID" value="XM_007311595.1"/>
</dbReference>